<sequence>MTPARSGNRILSISSFVDLVRTMKCFSLPSIRITTSFLSEIRAIATLFSKRPLRLKPPSLPHLRRRTDKEAPRPRWHIEP</sequence>
<evidence type="ECO:0000256" key="1">
    <source>
        <dbReference type="SAM" id="MobiDB-lite"/>
    </source>
</evidence>
<evidence type="ECO:0000313" key="2">
    <source>
        <dbReference type="EMBL" id="EXK24989.1"/>
    </source>
</evidence>
<protein>
    <submittedName>
        <fullName evidence="2">Uncharacterized protein</fullName>
    </submittedName>
</protein>
<feature type="region of interest" description="Disordered" evidence="1">
    <location>
        <begin position="57"/>
        <end position="80"/>
    </location>
</feature>
<dbReference type="AlphaFoldDB" id="W9YZP2"/>
<name>W9YZP2_FUSOX</name>
<organism evidence="2">
    <name type="scientific">Fusarium oxysporum f. sp. melonis 26406</name>
    <dbReference type="NCBI Taxonomy" id="1089452"/>
    <lineage>
        <taxon>Eukaryota</taxon>
        <taxon>Fungi</taxon>
        <taxon>Dikarya</taxon>
        <taxon>Ascomycota</taxon>
        <taxon>Pezizomycotina</taxon>
        <taxon>Sordariomycetes</taxon>
        <taxon>Hypocreomycetidae</taxon>
        <taxon>Hypocreales</taxon>
        <taxon>Nectriaceae</taxon>
        <taxon>Fusarium</taxon>
        <taxon>Fusarium oxysporum species complex</taxon>
    </lineage>
</organism>
<accession>W9YZP2</accession>
<gene>
    <name evidence="2" type="ORF">FOMG_18328</name>
</gene>
<reference evidence="2" key="1">
    <citation type="submission" date="2012-04" db="EMBL/GenBank/DDBJ databases">
        <title>The Genome Sequence of Fusarium oxysporum melonis.</title>
        <authorList>
            <consortium name="The Broad Institute Genome Sequencing Platform"/>
            <person name="Ma L.-J."/>
            <person name="Gale L.R."/>
            <person name="Schwartz D.C."/>
            <person name="Zhou S."/>
            <person name="Corby-Kistler H."/>
            <person name="Young S.K."/>
            <person name="Zeng Q."/>
            <person name="Gargeya S."/>
            <person name="Fitzgerald M."/>
            <person name="Haas B."/>
            <person name="Abouelleil A."/>
            <person name="Alvarado L."/>
            <person name="Arachchi H.M."/>
            <person name="Berlin A."/>
            <person name="Brown A."/>
            <person name="Chapman S.B."/>
            <person name="Chen Z."/>
            <person name="Dunbar C."/>
            <person name="Freedman E."/>
            <person name="Gearin G."/>
            <person name="Goldberg J."/>
            <person name="Griggs A."/>
            <person name="Gujja S."/>
            <person name="Heiman D."/>
            <person name="Howarth C."/>
            <person name="Larson L."/>
            <person name="Lui A."/>
            <person name="MacDonald P.J.P."/>
            <person name="Montmayeur A."/>
            <person name="Murphy C."/>
            <person name="Neiman D."/>
            <person name="Pearson M."/>
            <person name="Priest M."/>
            <person name="Roberts A."/>
            <person name="Saif S."/>
            <person name="Shea T."/>
            <person name="Shenoy N."/>
            <person name="Sisk P."/>
            <person name="Stolte C."/>
            <person name="Sykes S."/>
            <person name="Wortman J."/>
            <person name="Nusbaum C."/>
            <person name="Birren B."/>
        </authorList>
    </citation>
    <scope>NUCLEOTIDE SEQUENCE</scope>
    <source>
        <strain evidence="2">26406</strain>
    </source>
</reference>
<feature type="compositionally biased region" description="Basic and acidic residues" evidence="1">
    <location>
        <begin position="67"/>
        <end position="80"/>
    </location>
</feature>
<reference evidence="2" key="2">
    <citation type="submission" date="2012-05" db="EMBL/GenBank/DDBJ databases">
        <title>Annotation of the Genome Sequence of Fusarium oxysporum f. sp. melonis 26406.</title>
        <authorList>
            <consortium name="The Broad Institute Genomics Platform"/>
            <person name="Ma L.-J."/>
            <person name="Corby-Kistler H."/>
            <person name="Broz K."/>
            <person name="Gale L.R."/>
            <person name="Jonkers W."/>
            <person name="O'Donnell K."/>
            <person name="Ploetz R."/>
            <person name="Steinberg C."/>
            <person name="Schwartz D.C."/>
            <person name="VanEtten H."/>
            <person name="Zhou S."/>
            <person name="Young S.K."/>
            <person name="Zeng Q."/>
            <person name="Gargeya S."/>
            <person name="Fitzgerald M."/>
            <person name="Abouelleil A."/>
            <person name="Alvarado L."/>
            <person name="Chapman S.B."/>
            <person name="Gainer-Dewar J."/>
            <person name="Goldberg J."/>
            <person name="Griggs A."/>
            <person name="Gujja S."/>
            <person name="Hansen M."/>
            <person name="Howarth C."/>
            <person name="Imamovic A."/>
            <person name="Ireland A."/>
            <person name="Larimer J."/>
            <person name="McCowan C."/>
            <person name="Murphy C."/>
            <person name="Pearson M."/>
            <person name="Poon T.W."/>
            <person name="Priest M."/>
            <person name="Roberts A."/>
            <person name="Saif S."/>
            <person name="Shea T."/>
            <person name="Sykes S."/>
            <person name="Wortman J."/>
            <person name="Nusbaum C."/>
            <person name="Birren B."/>
        </authorList>
    </citation>
    <scope>NUCLEOTIDE SEQUENCE</scope>
    <source>
        <strain evidence="2">26406</strain>
    </source>
</reference>
<dbReference type="Proteomes" id="UP000030703">
    <property type="component" value="Unassembled WGS sequence"/>
</dbReference>
<dbReference type="EMBL" id="JH659433">
    <property type="protein sequence ID" value="EXK24989.1"/>
    <property type="molecule type" value="Genomic_DNA"/>
</dbReference>
<dbReference type="VEuPathDB" id="FungiDB:FOMG_18328"/>
<dbReference type="HOGENOM" id="CLU_2589843_0_0_1"/>
<proteinExistence type="predicted"/>